<sequence>MDMIRIMTRRDEDGEIRRLGTRGDVFSVDELKYELYLKKFFKEDTMFFEKNDFVLATEKIEKEMKNLLALYQKYTGHAIAERNNKKESAFSLSSSFERIIRFYAHFLEVTKQEEGEIIKNAV</sequence>
<dbReference type="AlphaFoldDB" id="A0A9D1PSQ4"/>
<protein>
    <submittedName>
        <fullName evidence="1">Uncharacterized protein</fullName>
    </submittedName>
</protein>
<reference evidence="1" key="2">
    <citation type="submission" date="2021-04" db="EMBL/GenBank/DDBJ databases">
        <authorList>
            <person name="Gilroy R."/>
        </authorList>
    </citation>
    <scope>NUCLEOTIDE SEQUENCE</scope>
    <source>
        <strain evidence="1">Gambia11-129</strain>
    </source>
</reference>
<dbReference type="Proteomes" id="UP000823936">
    <property type="component" value="Unassembled WGS sequence"/>
</dbReference>
<accession>A0A9D1PSQ4</accession>
<name>A0A9D1PSQ4_9SPIO</name>
<evidence type="ECO:0000313" key="2">
    <source>
        <dbReference type="Proteomes" id="UP000823936"/>
    </source>
</evidence>
<reference evidence="1" key="1">
    <citation type="journal article" date="2021" name="PeerJ">
        <title>Extensive microbial diversity within the chicken gut microbiome revealed by metagenomics and culture.</title>
        <authorList>
            <person name="Gilroy R."/>
            <person name="Ravi A."/>
            <person name="Getino M."/>
            <person name="Pursley I."/>
            <person name="Horton D.L."/>
            <person name="Alikhan N.F."/>
            <person name="Baker D."/>
            <person name="Gharbi K."/>
            <person name="Hall N."/>
            <person name="Watson M."/>
            <person name="Adriaenssens E.M."/>
            <person name="Foster-Nyarko E."/>
            <person name="Jarju S."/>
            <person name="Secka A."/>
            <person name="Antonio M."/>
            <person name="Oren A."/>
            <person name="Chaudhuri R.R."/>
            <person name="La Ragione R."/>
            <person name="Hildebrand F."/>
            <person name="Pallen M.J."/>
        </authorList>
    </citation>
    <scope>NUCLEOTIDE SEQUENCE</scope>
    <source>
        <strain evidence="1">Gambia11-129</strain>
    </source>
</reference>
<organism evidence="1 2">
    <name type="scientific">Candidatus Ornithospirochaeta avicola</name>
    <dbReference type="NCBI Taxonomy" id="2840896"/>
    <lineage>
        <taxon>Bacteria</taxon>
        <taxon>Pseudomonadati</taxon>
        <taxon>Spirochaetota</taxon>
        <taxon>Spirochaetia</taxon>
        <taxon>Spirochaetales</taxon>
        <taxon>Spirochaetaceae</taxon>
        <taxon>Spirochaetaceae incertae sedis</taxon>
        <taxon>Candidatus Ornithospirochaeta</taxon>
    </lineage>
</organism>
<evidence type="ECO:0000313" key="1">
    <source>
        <dbReference type="EMBL" id="HIV99021.1"/>
    </source>
</evidence>
<comment type="caution">
    <text evidence="1">The sequence shown here is derived from an EMBL/GenBank/DDBJ whole genome shotgun (WGS) entry which is preliminary data.</text>
</comment>
<dbReference type="EMBL" id="DXHU01000017">
    <property type="protein sequence ID" value="HIV99021.1"/>
    <property type="molecule type" value="Genomic_DNA"/>
</dbReference>
<gene>
    <name evidence="1" type="ORF">IAB12_04515</name>
</gene>
<proteinExistence type="predicted"/>